<keyword evidence="6" id="KW-0966">Cell projection</keyword>
<dbReference type="Proteomes" id="UP000219215">
    <property type="component" value="Chromosome DPRO"/>
</dbReference>
<proteinExistence type="inferred from homology"/>
<name>A0A2C8F9Q6_9BACT</name>
<comment type="similarity">
    <text evidence="5">Belongs to the FliO/MopB family.</text>
</comment>
<dbReference type="RefSeq" id="WP_232005754.1">
    <property type="nucleotide sequence ID" value="NZ_LT907975.1"/>
</dbReference>
<dbReference type="AlphaFoldDB" id="A0A2C8F9Q6"/>
<keyword evidence="2 5" id="KW-0812">Transmembrane</keyword>
<evidence type="ECO:0000256" key="5">
    <source>
        <dbReference type="RuleBase" id="RU362064"/>
    </source>
</evidence>
<dbReference type="NCBIfam" id="TIGR03500">
    <property type="entry name" value="FliO_TIGR"/>
    <property type="match status" value="1"/>
</dbReference>
<dbReference type="EMBL" id="LT907975">
    <property type="protein sequence ID" value="SOB58612.1"/>
    <property type="molecule type" value="Genomic_DNA"/>
</dbReference>
<dbReference type="GO" id="GO:0005886">
    <property type="term" value="C:plasma membrane"/>
    <property type="evidence" value="ECO:0007669"/>
    <property type="project" value="UniProtKB-SubCell"/>
</dbReference>
<evidence type="ECO:0000313" key="6">
    <source>
        <dbReference type="EMBL" id="SOB58612.1"/>
    </source>
</evidence>
<keyword evidence="5" id="KW-0975">Bacterial flagellum</keyword>
<dbReference type="Pfam" id="PF04347">
    <property type="entry name" value="FliO"/>
    <property type="match status" value="1"/>
</dbReference>
<keyword evidence="7" id="KW-1185">Reference proteome</keyword>
<organism evidence="6 7">
    <name type="scientific">Pseudodesulfovibrio profundus</name>
    <dbReference type="NCBI Taxonomy" id="57320"/>
    <lineage>
        <taxon>Bacteria</taxon>
        <taxon>Pseudomonadati</taxon>
        <taxon>Thermodesulfobacteriota</taxon>
        <taxon>Desulfovibrionia</taxon>
        <taxon>Desulfovibrionales</taxon>
        <taxon>Desulfovibrionaceae</taxon>
    </lineage>
</organism>
<dbReference type="InterPro" id="IPR022781">
    <property type="entry name" value="Flagellar_biosynth_FliO"/>
</dbReference>
<gene>
    <name evidence="6" type="ORF">DPRO_1712</name>
</gene>
<keyword evidence="3 5" id="KW-1133">Transmembrane helix</keyword>
<keyword evidence="6" id="KW-0282">Flagellum</keyword>
<evidence type="ECO:0000256" key="1">
    <source>
        <dbReference type="ARBA" id="ARBA00022475"/>
    </source>
</evidence>
<feature type="transmembrane region" description="Helical" evidence="5">
    <location>
        <begin position="23"/>
        <end position="45"/>
    </location>
</feature>
<evidence type="ECO:0000256" key="4">
    <source>
        <dbReference type="ARBA" id="ARBA00023136"/>
    </source>
</evidence>
<accession>A0A2C8F9Q6</accession>
<evidence type="ECO:0000313" key="7">
    <source>
        <dbReference type="Proteomes" id="UP000219215"/>
    </source>
</evidence>
<evidence type="ECO:0000256" key="2">
    <source>
        <dbReference type="ARBA" id="ARBA00022692"/>
    </source>
</evidence>
<reference evidence="7" key="1">
    <citation type="submission" date="2017-09" db="EMBL/GenBank/DDBJ databases">
        <authorList>
            <person name="Regsiter A."/>
            <person name="William W."/>
        </authorList>
    </citation>
    <scope>NUCLEOTIDE SEQUENCE [LARGE SCALE GENOMIC DNA]</scope>
    <source>
        <strain evidence="7">500-1</strain>
    </source>
</reference>
<dbReference type="KEGG" id="pprf:DPRO_1712"/>
<protein>
    <recommendedName>
        <fullName evidence="5">Flagellar protein</fullName>
    </recommendedName>
</protein>
<keyword evidence="1 5" id="KW-1003">Cell membrane</keyword>
<comment type="subcellular location">
    <subcellularLocation>
        <location evidence="5">Cell membrane</location>
    </subcellularLocation>
    <subcellularLocation>
        <location evidence="5">Bacterial flagellum basal body</location>
    </subcellularLocation>
</comment>
<evidence type="ECO:0000256" key="3">
    <source>
        <dbReference type="ARBA" id="ARBA00022989"/>
    </source>
</evidence>
<dbReference type="GO" id="GO:0044781">
    <property type="term" value="P:bacterial-type flagellum organization"/>
    <property type="evidence" value="ECO:0007669"/>
    <property type="project" value="UniProtKB-UniRule"/>
</dbReference>
<keyword evidence="4 5" id="KW-0472">Membrane</keyword>
<sequence>MDSKAAQDVAATMQLPAVDTGSTILVTLGYLCLLLGVIFFAYWLLKRLGFGGMGVHRGKGAPQLLTRLMLGNRQSVAVIRYRDKDMVLGVTEDNITLLKEFEADDDDLEADTSSGFAAMLKRNRENEG</sequence>
<dbReference type="GO" id="GO:0009425">
    <property type="term" value="C:bacterial-type flagellum basal body"/>
    <property type="evidence" value="ECO:0007669"/>
    <property type="project" value="UniProtKB-SubCell"/>
</dbReference>
<keyword evidence="6" id="KW-0969">Cilium</keyword>